<feature type="transmembrane region" description="Helical" evidence="1">
    <location>
        <begin position="171"/>
        <end position="191"/>
    </location>
</feature>
<gene>
    <name evidence="2" type="ORF">GCM10009817_37640</name>
</gene>
<feature type="transmembrane region" description="Helical" evidence="1">
    <location>
        <begin position="388"/>
        <end position="406"/>
    </location>
</feature>
<keyword evidence="1" id="KW-1133">Transmembrane helix</keyword>
<keyword evidence="1" id="KW-0472">Membrane</keyword>
<evidence type="ECO:0000313" key="3">
    <source>
        <dbReference type="Proteomes" id="UP001500013"/>
    </source>
</evidence>
<feature type="transmembrane region" description="Helical" evidence="1">
    <location>
        <begin position="17"/>
        <end position="39"/>
    </location>
</feature>
<evidence type="ECO:0008006" key="4">
    <source>
        <dbReference type="Google" id="ProtNLM"/>
    </source>
</evidence>
<feature type="transmembrane region" description="Helical" evidence="1">
    <location>
        <begin position="203"/>
        <end position="229"/>
    </location>
</feature>
<keyword evidence="3" id="KW-1185">Reference proteome</keyword>
<evidence type="ECO:0000313" key="2">
    <source>
        <dbReference type="EMBL" id="GAA1991969.1"/>
    </source>
</evidence>
<organism evidence="2 3">
    <name type="scientific">Terrabacter lapilli</name>
    <dbReference type="NCBI Taxonomy" id="436231"/>
    <lineage>
        <taxon>Bacteria</taxon>
        <taxon>Bacillati</taxon>
        <taxon>Actinomycetota</taxon>
        <taxon>Actinomycetes</taxon>
        <taxon>Micrococcales</taxon>
        <taxon>Intrasporangiaceae</taxon>
        <taxon>Terrabacter</taxon>
    </lineage>
</organism>
<feature type="transmembrane region" description="Helical" evidence="1">
    <location>
        <begin position="241"/>
        <end position="269"/>
    </location>
</feature>
<comment type="caution">
    <text evidence="2">The sequence shown here is derived from an EMBL/GenBank/DDBJ whole genome shotgun (WGS) entry which is preliminary data.</text>
</comment>
<protein>
    <recommendedName>
        <fullName evidence="4">Dolichyl-phosphate-mannose-protein mannosyltransferase</fullName>
    </recommendedName>
</protein>
<feature type="transmembrane region" description="Helical" evidence="1">
    <location>
        <begin position="339"/>
        <end position="356"/>
    </location>
</feature>
<feature type="transmembrane region" description="Helical" evidence="1">
    <location>
        <begin position="307"/>
        <end position="327"/>
    </location>
</feature>
<accession>A0ABP5E5C5</accession>
<dbReference type="EMBL" id="BAAAPU010000011">
    <property type="protein sequence ID" value="GAA1991969.1"/>
    <property type="molecule type" value="Genomic_DNA"/>
</dbReference>
<dbReference type="RefSeq" id="WP_344066370.1">
    <property type="nucleotide sequence ID" value="NZ_BAAAPU010000011.1"/>
</dbReference>
<reference evidence="3" key="1">
    <citation type="journal article" date="2019" name="Int. J. Syst. Evol. Microbiol.">
        <title>The Global Catalogue of Microorganisms (GCM) 10K type strain sequencing project: providing services to taxonomists for standard genome sequencing and annotation.</title>
        <authorList>
            <consortium name="The Broad Institute Genomics Platform"/>
            <consortium name="The Broad Institute Genome Sequencing Center for Infectious Disease"/>
            <person name="Wu L."/>
            <person name="Ma J."/>
        </authorList>
    </citation>
    <scope>NUCLEOTIDE SEQUENCE [LARGE SCALE GENOMIC DNA]</scope>
    <source>
        <strain evidence="3">JCM 15628</strain>
    </source>
</reference>
<keyword evidence="1" id="KW-0812">Transmembrane</keyword>
<name>A0ABP5E5C5_9MICO</name>
<sequence>MSGELASARDAWSRQRVVLILAAGYLATRLINFAALWVASGWQTPTGPPNDLGAPTTYYVHTASPASPGLGGVLANWDGQWYERIATDGYPSGADARSANDAWVWQFPPLFPLAARFLMLVTGLGFPVASVLLNLVLGGIATGLLYGIFRSAVSAPLALAGALSVNVFMTAPLFNVAYSEPAALVFLLLAIREILARRYAMALLAVLALAFTRPVAAPLALVFVVHWWSRLRSRNAMRPGWITHLTLTFCTVVSLVSPFLWSVTAALWLRDTQAITRNNGPISGSARAASMASSFDFGWFHRAHDEAGWLGTGLLIVAVAIGLGLPVAAARRLRLPTELQVWGVGYTLFVLLVTPVTPGFFRYLLLVAPLLAAVPMWTLTWARKGVGIAAFSMICAVGLSSQWFWIRYIYILDPAPALVPWSP</sequence>
<dbReference type="Proteomes" id="UP001500013">
    <property type="component" value="Unassembled WGS sequence"/>
</dbReference>
<evidence type="ECO:0000256" key="1">
    <source>
        <dbReference type="SAM" id="Phobius"/>
    </source>
</evidence>
<feature type="transmembrane region" description="Helical" evidence="1">
    <location>
        <begin position="113"/>
        <end position="137"/>
    </location>
</feature>
<proteinExistence type="predicted"/>